<organism evidence="3">
    <name type="scientific">Perkinsus marinus (strain ATCC 50983 / TXsc)</name>
    <dbReference type="NCBI Taxonomy" id="423536"/>
    <lineage>
        <taxon>Eukaryota</taxon>
        <taxon>Sar</taxon>
        <taxon>Alveolata</taxon>
        <taxon>Perkinsozoa</taxon>
        <taxon>Perkinsea</taxon>
        <taxon>Perkinsida</taxon>
        <taxon>Perkinsidae</taxon>
        <taxon>Perkinsus</taxon>
    </lineage>
</organism>
<protein>
    <submittedName>
        <fullName evidence="2">Uncharacterized protein</fullName>
    </submittedName>
</protein>
<feature type="compositionally biased region" description="Low complexity" evidence="1">
    <location>
        <begin position="28"/>
        <end position="43"/>
    </location>
</feature>
<evidence type="ECO:0000313" key="3">
    <source>
        <dbReference type="Proteomes" id="UP000007800"/>
    </source>
</evidence>
<keyword evidence="3" id="KW-1185">Reference proteome</keyword>
<dbReference type="RefSeq" id="XP_002777295.1">
    <property type="nucleotide sequence ID" value="XM_002777249.1"/>
</dbReference>
<name>C5L299_PERM5</name>
<dbReference type="InParanoid" id="C5L299"/>
<proteinExistence type="predicted"/>
<evidence type="ECO:0000313" key="2">
    <source>
        <dbReference type="EMBL" id="EER09111.1"/>
    </source>
</evidence>
<evidence type="ECO:0000256" key="1">
    <source>
        <dbReference type="SAM" id="MobiDB-lite"/>
    </source>
</evidence>
<dbReference type="AlphaFoldDB" id="C5L299"/>
<reference evidence="2 3" key="1">
    <citation type="submission" date="2008-07" db="EMBL/GenBank/DDBJ databases">
        <authorList>
            <person name="El-Sayed N."/>
            <person name="Caler E."/>
            <person name="Inman J."/>
            <person name="Amedeo P."/>
            <person name="Hass B."/>
            <person name="Wortman J."/>
        </authorList>
    </citation>
    <scope>NUCLEOTIDE SEQUENCE [LARGE SCALE GENOMIC DNA]</scope>
    <source>
        <strain evidence="3">ATCC 50983 / TXsc</strain>
    </source>
</reference>
<accession>C5L299</accession>
<dbReference type="Proteomes" id="UP000007800">
    <property type="component" value="Unassembled WGS sequence"/>
</dbReference>
<sequence length="137" mass="14845">MVPPTHPDYRPARIEYQPIDPSQHVLLPTASPSPKSPTADTSSVQSGGIVNPPHGAVADVSEESIDPNDFVKAGQRAAAMLMNSGANRPKPTPVVSGPIKTIPQRRVELRNAECQTTSRPDLDKNAVIWRLRHRSSI</sequence>
<dbReference type="GeneID" id="9065282"/>
<gene>
    <name evidence="2" type="ORF">Pmar_PMAR024135</name>
</gene>
<feature type="region of interest" description="Disordered" evidence="1">
    <location>
        <begin position="1"/>
        <end position="60"/>
    </location>
</feature>
<dbReference type="EMBL" id="GG678581">
    <property type="protein sequence ID" value="EER09111.1"/>
    <property type="molecule type" value="Genomic_DNA"/>
</dbReference>